<evidence type="ECO:0000313" key="5">
    <source>
        <dbReference type="Proteomes" id="UP000075683"/>
    </source>
</evidence>
<gene>
    <name evidence="4" type="ORF">B4135_4251</name>
</gene>
<dbReference type="AlphaFoldDB" id="A0A150L5J1"/>
<reference evidence="4 5" key="1">
    <citation type="submission" date="2016-01" db="EMBL/GenBank/DDBJ databases">
        <title>Draft Genome Sequences of Seven Thermophilic Sporeformers Isolated from Foods.</title>
        <authorList>
            <person name="Berendsen E.M."/>
            <person name="Wells-Bennik M.H."/>
            <person name="Krawcyk A.O."/>
            <person name="De Jong A."/>
            <person name="Holsappel S."/>
            <person name="Eijlander R.T."/>
            <person name="Kuipers O.P."/>
        </authorList>
    </citation>
    <scope>NUCLEOTIDE SEQUENCE [LARGE SCALE GENOMIC DNA]</scope>
    <source>
        <strain evidence="4 5">B4135</strain>
    </source>
</reference>
<keyword evidence="2" id="KW-0472">Membrane</keyword>
<evidence type="ECO:0000256" key="2">
    <source>
        <dbReference type="SAM" id="Phobius"/>
    </source>
</evidence>
<comment type="caution">
    <text evidence="4">The sequence shown here is derived from an EMBL/GenBank/DDBJ whole genome shotgun (WGS) entry which is preliminary data.</text>
</comment>
<feature type="signal peptide" evidence="3">
    <location>
        <begin position="1"/>
        <end position="27"/>
    </location>
</feature>
<dbReference type="OrthoDB" id="2974804at2"/>
<feature type="chain" id="PRO_5007564103" evidence="3">
    <location>
        <begin position="28"/>
        <end position="344"/>
    </location>
</feature>
<keyword evidence="2" id="KW-1133">Transmembrane helix</keyword>
<organism evidence="4 5">
    <name type="scientific">Caldibacillus debilis</name>
    <dbReference type="NCBI Taxonomy" id="301148"/>
    <lineage>
        <taxon>Bacteria</taxon>
        <taxon>Bacillati</taxon>
        <taxon>Bacillota</taxon>
        <taxon>Bacilli</taxon>
        <taxon>Bacillales</taxon>
        <taxon>Bacillaceae</taxon>
        <taxon>Caldibacillus</taxon>
    </lineage>
</organism>
<feature type="transmembrane region" description="Helical" evidence="2">
    <location>
        <begin position="298"/>
        <end position="319"/>
    </location>
</feature>
<dbReference type="RefSeq" id="WP_061570336.1">
    <property type="nucleotide sequence ID" value="NZ_LQYT01000147.1"/>
</dbReference>
<keyword evidence="2" id="KW-0812">Transmembrane</keyword>
<dbReference type="Proteomes" id="UP000075683">
    <property type="component" value="Unassembled WGS sequence"/>
</dbReference>
<feature type="compositionally biased region" description="Basic and acidic residues" evidence="1">
    <location>
        <begin position="226"/>
        <end position="293"/>
    </location>
</feature>
<evidence type="ECO:0000256" key="3">
    <source>
        <dbReference type="SAM" id="SignalP"/>
    </source>
</evidence>
<evidence type="ECO:0000313" key="4">
    <source>
        <dbReference type="EMBL" id="KYD07570.1"/>
    </source>
</evidence>
<keyword evidence="3" id="KW-0732">Signal</keyword>
<dbReference type="STRING" id="301148.B4135_4251"/>
<feature type="compositionally biased region" description="Polar residues" evidence="1">
    <location>
        <begin position="118"/>
        <end position="133"/>
    </location>
</feature>
<feature type="compositionally biased region" description="Low complexity" evidence="1">
    <location>
        <begin position="136"/>
        <end position="180"/>
    </location>
</feature>
<evidence type="ECO:0000256" key="1">
    <source>
        <dbReference type="SAM" id="MobiDB-lite"/>
    </source>
</evidence>
<dbReference type="EMBL" id="LQYT01000147">
    <property type="protein sequence ID" value="KYD07570.1"/>
    <property type="molecule type" value="Genomic_DNA"/>
</dbReference>
<accession>A0A150L5J1</accession>
<feature type="compositionally biased region" description="Basic and acidic residues" evidence="1">
    <location>
        <begin position="201"/>
        <end position="213"/>
    </location>
</feature>
<protein>
    <submittedName>
        <fullName evidence="4">Uncharacterized protein</fullName>
    </submittedName>
</protein>
<proteinExistence type="predicted"/>
<feature type="region of interest" description="Disordered" evidence="1">
    <location>
        <begin position="110"/>
        <end position="293"/>
    </location>
</feature>
<name>A0A150L5J1_9BACI</name>
<sequence>MKKRSLFSLGIAVIFGFSLFTSSPIEAEELKTGKCSITITSDNVGDNYAQATGPCKGFIWGSYVPSDGSWVIDGSVTTTVHNGQKLYFHLPPTAGDYYNYELTVTTIKKEKQEAPKTETPSQPKSSPGTGNKTKPSEGSNKSSGGKSSQSSSSNKNASSNKTSTSTPKSSTKSGTSNKSKAVNTHPKKDDSKSKVNVVNEQKGKTDNNKEPKVVNDGGKYFAVEGNVKKEITKDEAKEPEGQKRSQQQEEKDEAKEPEGQKRSQQQEEKIENTQITPKEENNNNYHKDKQQPEKENKVLPIALGSTVIAGATLGGLYYFHPSSRRIINKILEIIVSKVNNLFKH</sequence>